<feature type="domain" description="BRCT" evidence="2">
    <location>
        <begin position="104"/>
        <end position="204"/>
    </location>
</feature>
<dbReference type="Pfam" id="PF16771">
    <property type="entry name" value="RTT107_BRCT_6"/>
    <property type="match status" value="1"/>
</dbReference>
<dbReference type="PANTHER" id="PTHR47667:SF1">
    <property type="entry name" value="REGULATOR OF TY1 TRANSPOSITION PROTEIN 107"/>
    <property type="match status" value="1"/>
</dbReference>
<dbReference type="AlphaFoldDB" id="Q6BZF3"/>
<accession>Q6BZF3</accession>
<dbReference type="RefSeq" id="XP_456416.2">
    <property type="nucleotide sequence ID" value="XM_456416.1"/>
</dbReference>
<dbReference type="InterPro" id="IPR036420">
    <property type="entry name" value="BRCT_dom_sf"/>
</dbReference>
<reference evidence="3 4" key="1">
    <citation type="journal article" date="2004" name="Nature">
        <title>Genome evolution in yeasts.</title>
        <authorList>
            <consortium name="Genolevures"/>
            <person name="Dujon B."/>
            <person name="Sherman D."/>
            <person name="Fischer G."/>
            <person name="Durrens P."/>
            <person name="Casaregola S."/>
            <person name="Lafontaine I."/>
            <person name="de Montigny J."/>
            <person name="Marck C."/>
            <person name="Neuveglise C."/>
            <person name="Talla E."/>
            <person name="Goffard N."/>
            <person name="Frangeul L."/>
            <person name="Aigle M."/>
            <person name="Anthouard V."/>
            <person name="Babour A."/>
            <person name="Barbe V."/>
            <person name="Barnay S."/>
            <person name="Blanchin S."/>
            <person name="Beckerich J.M."/>
            <person name="Beyne E."/>
            <person name="Bleykasten C."/>
            <person name="Boisrame A."/>
            <person name="Boyer J."/>
            <person name="Cattolico L."/>
            <person name="Confanioleri F."/>
            <person name="de Daruvar A."/>
            <person name="Despons L."/>
            <person name="Fabre E."/>
            <person name="Fairhead C."/>
            <person name="Ferry-Dumazet H."/>
            <person name="Groppi A."/>
            <person name="Hantraye F."/>
            <person name="Hennequin C."/>
            <person name="Jauniaux N."/>
            <person name="Joyet P."/>
            <person name="Kachouri R."/>
            <person name="Kerrest A."/>
            <person name="Koszul R."/>
            <person name="Lemaire M."/>
            <person name="Lesur I."/>
            <person name="Ma L."/>
            <person name="Muller H."/>
            <person name="Nicaud J.M."/>
            <person name="Nikolski M."/>
            <person name="Oztas S."/>
            <person name="Ozier-Kalogeropoulos O."/>
            <person name="Pellenz S."/>
            <person name="Potier S."/>
            <person name="Richard G.F."/>
            <person name="Straub M.L."/>
            <person name="Suleau A."/>
            <person name="Swennene D."/>
            <person name="Tekaia F."/>
            <person name="Wesolowski-Louvel M."/>
            <person name="Westhof E."/>
            <person name="Wirth B."/>
            <person name="Zeniou-Meyer M."/>
            <person name="Zivanovic I."/>
            <person name="Bolotin-Fukuhara M."/>
            <person name="Thierry A."/>
            <person name="Bouchier C."/>
            <person name="Caudron B."/>
            <person name="Scarpelli C."/>
            <person name="Gaillardin C."/>
            <person name="Weissenbach J."/>
            <person name="Wincker P."/>
            <person name="Souciet J.L."/>
        </authorList>
    </citation>
    <scope>NUCLEOTIDE SEQUENCE [LARGE SCALE GENOMIC DNA]</scope>
    <source>
        <strain evidence="4">ATCC 36239 / CBS 767 / BCRC 21394 / JCM 1990 / NBRC 0083 / IGC 2968</strain>
    </source>
</reference>
<dbReference type="VEuPathDB" id="FungiDB:DEHA2A01782g"/>
<dbReference type="PROSITE" id="PS50172">
    <property type="entry name" value="BRCT"/>
    <property type="match status" value="5"/>
</dbReference>
<evidence type="ECO:0000313" key="3">
    <source>
        <dbReference type="EMBL" id="CAG84368.2"/>
    </source>
</evidence>
<name>Q6BZF3_DEBHA</name>
<feature type="domain" description="BRCT" evidence="2">
    <location>
        <begin position="233"/>
        <end position="317"/>
    </location>
</feature>
<feature type="compositionally biased region" description="Acidic residues" evidence="1">
    <location>
        <begin position="507"/>
        <end position="525"/>
    </location>
</feature>
<evidence type="ECO:0000313" key="4">
    <source>
        <dbReference type="Proteomes" id="UP000000599"/>
    </source>
</evidence>
<dbReference type="SMART" id="SM00292">
    <property type="entry name" value="BRCT"/>
    <property type="match status" value="5"/>
</dbReference>
<dbReference type="InterPro" id="IPR031906">
    <property type="entry name" value="RTT107_BRCT_6"/>
</dbReference>
<feature type="compositionally biased region" description="Low complexity" evidence="1">
    <location>
        <begin position="486"/>
        <end position="503"/>
    </location>
</feature>
<dbReference type="Gene3D" id="3.40.50.10190">
    <property type="entry name" value="BRCT domain"/>
    <property type="match status" value="5"/>
</dbReference>
<dbReference type="GO" id="GO:1990683">
    <property type="term" value="P:DNA double-strand break attachment to nuclear envelope"/>
    <property type="evidence" value="ECO:0007669"/>
    <property type="project" value="TreeGrafter"/>
</dbReference>
<dbReference type="InterPro" id="IPR053036">
    <property type="entry name" value="CellCycle_DNARepair_Reg"/>
</dbReference>
<proteinExistence type="predicted"/>
<dbReference type="GeneID" id="2899976"/>
<dbReference type="InterPro" id="IPR001357">
    <property type="entry name" value="BRCT_dom"/>
</dbReference>
<feature type="region of interest" description="Disordered" evidence="1">
    <location>
        <begin position="467"/>
        <end position="583"/>
    </location>
</feature>
<sequence length="885" mass="99575">MFQGSAFLVVVSDAFTDEEVNDVESMLKQNNAKVFVKEEHDNEVNYLGTEAVSNTHIDHIICKSVEFIEYNLAQTSMVPITTPEWVFDSVSRAKISNPKVYSPDPKLFLKDTFVCVADNLPVGDKEAIYGGVRAFGGQYLDDLTRYTTHLIAMDMNNDKSVIATSAINTTQENGDKIDIKIVLPHWIDDCLKMGKKLHEEPYMLPSPSILKTTSEGIDSPVITEDDVLPIDSSKSSFLDNKLFYISPDYKISHRLTSAIGALIKKHGGKVTTQFDSKMVDIYIGQYRAGDAYITSCKSNRIIVGNLQWLYSIIVSNKWKLPINSNLLHYPIPLTSLPDFQNLKISVTNYSGDARFYLSKLITILGGTFTKTLTRDNDFLVAAKPEGKKYEAAKVKWRSEDNNNIKIVNHLWLEECFANWKLMEYDRPQYQFLGNNANGVEKLLCKTKLKQNVLESWYNQENIASEKENVADSMSEDESTQPKSRLKSNTKTNNTKKSPSTNGSVTDENIEQEEEIQDEQKDDDEQEKIKAKEDETRLSTKEKTKKSSLPSEMCKEDDEAVLPATPITGRSGRSAKQKAVNKLHSDMNDLNDYQQMSKSSRKMKSYMEELEKSSSAKRKAEIENKDTNTIETPVKAKKRKTESPRPDTDTKIVAVITGCENEITLTRQDTQNLNHIGVKVLSDYSTKQGINTLIAPRILRTAKFLRSLSQVDKIIHPNYLIDVLKKLNSSQDADGDQVSKEFSINDYSLDKVIPIKAINQELGVTNAKENGLANLLNTTNRGLIFQDLKINLSSNLVGGVQVISEILESHGLAEAKSIKSVTAANTKSLLTNDDGKTIMIAHKSKDAKLITSFKKNVQNGVIVEWDWCVKSIFKMKLEEFDSYQLL</sequence>
<feature type="compositionally biased region" description="Basic and acidic residues" evidence="1">
    <location>
        <begin position="609"/>
        <end position="627"/>
    </location>
</feature>
<dbReference type="FunCoup" id="Q6BZF3">
    <property type="interactions" value="70"/>
</dbReference>
<dbReference type="GO" id="GO:0005634">
    <property type="term" value="C:nucleus"/>
    <property type="evidence" value="ECO:0007669"/>
    <property type="project" value="TreeGrafter"/>
</dbReference>
<dbReference type="Proteomes" id="UP000000599">
    <property type="component" value="Chromosome A"/>
</dbReference>
<dbReference type="STRING" id="284592.Q6BZF3"/>
<gene>
    <name evidence="3" type="ordered locus">DEHA2A01782g</name>
</gene>
<dbReference type="GO" id="GO:0035361">
    <property type="term" value="C:Cul8-RING ubiquitin ligase complex"/>
    <property type="evidence" value="ECO:0007669"/>
    <property type="project" value="TreeGrafter"/>
</dbReference>
<dbReference type="EMBL" id="CR382133">
    <property type="protein sequence ID" value="CAG84368.2"/>
    <property type="molecule type" value="Genomic_DNA"/>
</dbReference>
<evidence type="ECO:0000259" key="2">
    <source>
        <dbReference type="PROSITE" id="PS50172"/>
    </source>
</evidence>
<dbReference type="PANTHER" id="PTHR47667">
    <property type="entry name" value="REGULATOR OF TY1 TRANSPOSITION PROTEIN 107"/>
    <property type="match status" value="1"/>
</dbReference>
<dbReference type="Pfam" id="PF00533">
    <property type="entry name" value="BRCT"/>
    <property type="match status" value="1"/>
</dbReference>
<dbReference type="eggNOG" id="KOG2043">
    <property type="taxonomic scope" value="Eukaryota"/>
</dbReference>
<dbReference type="OMA" id="SWLYHLI"/>
<feature type="compositionally biased region" description="Basic and acidic residues" evidence="1">
    <location>
        <begin position="526"/>
        <end position="541"/>
    </location>
</feature>
<evidence type="ECO:0000256" key="1">
    <source>
        <dbReference type="SAM" id="MobiDB-lite"/>
    </source>
</evidence>
<feature type="domain" description="BRCT" evidence="2">
    <location>
        <begin position="1"/>
        <end position="103"/>
    </location>
</feature>
<protein>
    <submittedName>
        <fullName evidence="3">DEHA2A01782p</fullName>
    </submittedName>
</protein>
<dbReference type="InParanoid" id="Q6BZF3"/>
<dbReference type="SUPFAM" id="SSF52113">
    <property type="entry name" value="BRCT domain"/>
    <property type="match status" value="3"/>
</dbReference>
<dbReference type="CDD" id="cd18436">
    <property type="entry name" value="BRCT_BRC1_like_rpt2"/>
    <property type="match status" value="1"/>
</dbReference>
<feature type="domain" description="BRCT" evidence="2">
    <location>
        <begin position="779"/>
        <end position="884"/>
    </location>
</feature>
<organism evidence="3 4">
    <name type="scientific">Debaryomyces hansenii (strain ATCC 36239 / CBS 767 / BCRC 21394 / JCM 1990 / NBRC 0083 / IGC 2968)</name>
    <name type="common">Yeast</name>
    <name type="synonym">Torulaspora hansenii</name>
    <dbReference type="NCBI Taxonomy" id="284592"/>
    <lineage>
        <taxon>Eukaryota</taxon>
        <taxon>Fungi</taxon>
        <taxon>Dikarya</taxon>
        <taxon>Ascomycota</taxon>
        <taxon>Saccharomycotina</taxon>
        <taxon>Pichiomycetes</taxon>
        <taxon>Debaryomycetaceae</taxon>
        <taxon>Debaryomyces</taxon>
    </lineage>
</organism>
<dbReference type="HOGENOM" id="CLU_002149_0_0_1"/>
<dbReference type="KEGG" id="dha:DEHA2A01782g"/>
<feature type="region of interest" description="Disordered" evidence="1">
    <location>
        <begin position="609"/>
        <end position="647"/>
    </location>
</feature>
<dbReference type="OrthoDB" id="342264at2759"/>
<dbReference type="GO" id="GO:0006302">
    <property type="term" value="P:double-strand break repair"/>
    <property type="evidence" value="ECO:0007669"/>
    <property type="project" value="TreeGrafter"/>
</dbReference>
<feature type="domain" description="BRCT" evidence="2">
    <location>
        <begin position="334"/>
        <end position="429"/>
    </location>
</feature>
<dbReference type="Pfam" id="PF12738">
    <property type="entry name" value="PTCB-BRCT"/>
    <property type="match status" value="1"/>
</dbReference>
<keyword evidence="4" id="KW-1185">Reference proteome</keyword>
<dbReference type="Pfam" id="PF16770">
    <property type="entry name" value="RTT107_BRCT_5"/>
    <property type="match status" value="1"/>
</dbReference>